<keyword evidence="1" id="KW-0472">Membrane</keyword>
<organism evidence="2 3">
    <name type="scientific">Periconia macrospinosa</name>
    <dbReference type="NCBI Taxonomy" id="97972"/>
    <lineage>
        <taxon>Eukaryota</taxon>
        <taxon>Fungi</taxon>
        <taxon>Dikarya</taxon>
        <taxon>Ascomycota</taxon>
        <taxon>Pezizomycotina</taxon>
        <taxon>Dothideomycetes</taxon>
        <taxon>Pleosporomycetidae</taxon>
        <taxon>Pleosporales</taxon>
        <taxon>Massarineae</taxon>
        <taxon>Periconiaceae</taxon>
        <taxon>Periconia</taxon>
    </lineage>
</organism>
<dbReference type="OrthoDB" id="5412893at2759"/>
<feature type="transmembrane region" description="Helical" evidence="1">
    <location>
        <begin position="6"/>
        <end position="27"/>
    </location>
</feature>
<protein>
    <submittedName>
        <fullName evidence="2">Uncharacterized protein</fullName>
    </submittedName>
</protein>
<name>A0A2V1DZI4_9PLEO</name>
<accession>A0A2V1DZI4</accession>
<keyword evidence="1" id="KW-0812">Transmembrane</keyword>
<dbReference type="AlphaFoldDB" id="A0A2V1DZI4"/>
<dbReference type="Proteomes" id="UP000244855">
    <property type="component" value="Unassembled WGS sequence"/>
</dbReference>
<proteinExistence type="predicted"/>
<evidence type="ECO:0000313" key="3">
    <source>
        <dbReference type="Proteomes" id="UP000244855"/>
    </source>
</evidence>
<reference evidence="2 3" key="1">
    <citation type="journal article" date="2018" name="Sci. Rep.">
        <title>Comparative genomics provides insights into the lifestyle and reveals functional heterogeneity of dark septate endophytic fungi.</title>
        <authorList>
            <person name="Knapp D.G."/>
            <person name="Nemeth J.B."/>
            <person name="Barry K."/>
            <person name="Hainaut M."/>
            <person name="Henrissat B."/>
            <person name="Johnson J."/>
            <person name="Kuo A."/>
            <person name="Lim J.H.P."/>
            <person name="Lipzen A."/>
            <person name="Nolan M."/>
            <person name="Ohm R.A."/>
            <person name="Tamas L."/>
            <person name="Grigoriev I.V."/>
            <person name="Spatafora J.W."/>
            <person name="Nagy L.G."/>
            <person name="Kovacs G.M."/>
        </authorList>
    </citation>
    <scope>NUCLEOTIDE SEQUENCE [LARGE SCALE GENOMIC DNA]</scope>
    <source>
        <strain evidence="2 3">DSE2036</strain>
    </source>
</reference>
<evidence type="ECO:0000256" key="1">
    <source>
        <dbReference type="SAM" id="Phobius"/>
    </source>
</evidence>
<keyword evidence="1" id="KW-1133">Transmembrane helix</keyword>
<sequence>MAYSRIFTPRGFAFISAFSLGGGYLVLKSSRAAVAHRQQREAGDYSVEVDRSGGGI</sequence>
<evidence type="ECO:0000313" key="2">
    <source>
        <dbReference type="EMBL" id="PVI03581.1"/>
    </source>
</evidence>
<keyword evidence="3" id="KW-1185">Reference proteome</keyword>
<dbReference type="EMBL" id="KZ805329">
    <property type="protein sequence ID" value="PVI03581.1"/>
    <property type="molecule type" value="Genomic_DNA"/>
</dbReference>
<gene>
    <name evidence="2" type="ORF">DM02DRAFT_612063</name>
</gene>